<evidence type="ECO:0000313" key="2">
    <source>
        <dbReference type="Proteomes" id="UP000023152"/>
    </source>
</evidence>
<protein>
    <submittedName>
        <fullName evidence="1">Uncharacterized protein</fullName>
    </submittedName>
</protein>
<proteinExistence type="predicted"/>
<gene>
    <name evidence="1" type="ORF">RFI_03475</name>
</gene>
<reference evidence="1 2" key="1">
    <citation type="journal article" date="2013" name="Curr. Biol.">
        <title>The Genome of the Foraminiferan Reticulomyxa filosa.</title>
        <authorList>
            <person name="Glockner G."/>
            <person name="Hulsmann N."/>
            <person name="Schleicher M."/>
            <person name="Noegel A.A."/>
            <person name="Eichinger L."/>
            <person name="Gallinger C."/>
            <person name="Pawlowski J."/>
            <person name="Sierra R."/>
            <person name="Euteneuer U."/>
            <person name="Pillet L."/>
            <person name="Moustafa A."/>
            <person name="Platzer M."/>
            <person name="Groth M."/>
            <person name="Szafranski K."/>
            <person name="Schliwa M."/>
        </authorList>
    </citation>
    <scope>NUCLEOTIDE SEQUENCE [LARGE SCALE GENOMIC DNA]</scope>
</reference>
<dbReference type="AlphaFoldDB" id="X6P602"/>
<dbReference type="EMBL" id="ASPP01003246">
    <property type="protein sequence ID" value="ETO33626.1"/>
    <property type="molecule type" value="Genomic_DNA"/>
</dbReference>
<dbReference type="Proteomes" id="UP000023152">
    <property type="component" value="Unassembled WGS sequence"/>
</dbReference>
<name>X6P602_RETFI</name>
<sequence length="357" mass="41562">MTMKKAFPLKEYDHPFCVGIPMFLYARSEVQEIVPEDTVLIFSDRNEVCNVNKQPIPLSQLPQLPDTLEAGLKDAVRALSMVLTNDARREEILQAYRTVFSVIHKIIYYAYNLETSRQFGVLRLLLYTHTHLTRLINVNVRKSQDNEFLKQFRQTENFQSFVKYYQRINPSDLKLAGIYASFKSQEARSKHFPKNPLRSRRNNNDHFEHYREGAFRIDPEVVRRCEKQCSGKRADFSTSTGSTTRNISPLPPEFAWTGAARDFYNEQYFTQEIVTETKDLKKKKPKKKEDKEKGFAKQFAKRIKSGMSTNTVGGAFNLSIDFEKRLQAKDVSESVFIDVFKVEFHALLIFILPHMSQ</sequence>
<evidence type="ECO:0000313" key="1">
    <source>
        <dbReference type="EMBL" id="ETO33626.1"/>
    </source>
</evidence>
<comment type="caution">
    <text evidence="1">The sequence shown here is derived from an EMBL/GenBank/DDBJ whole genome shotgun (WGS) entry which is preliminary data.</text>
</comment>
<keyword evidence="2" id="KW-1185">Reference proteome</keyword>
<accession>X6P602</accession>
<organism evidence="1 2">
    <name type="scientific">Reticulomyxa filosa</name>
    <dbReference type="NCBI Taxonomy" id="46433"/>
    <lineage>
        <taxon>Eukaryota</taxon>
        <taxon>Sar</taxon>
        <taxon>Rhizaria</taxon>
        <taxon>Retaria</taxon>
        <taxon>Foraminifera</taxon>
        <taxon>Monothalamids</taxon>
        <taxon>Reticulomyxidae</taxon>
        <taxon>Reticulomyxa</taxon>
    </lineage>
</organism>